<evidence type="ECO:0000313" key="2">
    <source>
        <dbReference type="Proteomes" id="UP000662783"/>
    </source>
</evidence>
<dbReference type="EMBL" id="CP070608">
    <property type="protein sequence ID" value="QSE99104.1"/>
    <property type="molecule type" value="Genomic_DNA"/>
</dbReference>
<dbReference type="RefSeq" id="WP_205723615.1">
    <property type="nucleotide sequence ID" value="NZ_CP070608.1"/>
</dbReference>
<dbReference type="Proteomes" id="UP000662783">
    <property type="component" value="Chromosome"/>
</dbReference>
<organism evidence="1 2">
    <name type="scientific">Fulvivirga lutea</name>
    <dbReference type="NCBI Taxonomy" id="2810512"/>
    <lineage>
        <taxon>Bacteria</taxon>
        <taxon>Pseudomonadati</taxon>
        <taxon>Bacteroidota</taxon>
        <taxon>Cytophagia</taxon>
        <taxon>Cytophagales</taxon>
        <taxon>Fulvivirgaceae</taxon>
        <taxon>Fulvivirga</taxon>
    </lineage>
</organism>
<proteinExistence type="predicted"/>
<accession>A0A974WID0</accession>
<protein>
    <submittedName>
        <fullName evidence="1">Uncharacterized protein</fullName>
    </submittedName>
</protein>
<keyword evidence="2" id="KW-1185">Reference proteome</keyword>
<sequence length="198" mass="22873">MIRTILIAILVLLVNVGNAQTKIEWSPEVELGIANFKSEQTEINSDLESNFVQTGAYMNFNYQMSSYEFMFTKNFNSKVSTEFVESAAVISAVDSTTADFMVDFVQYNFDLTELYARKFRKEIYEEKGAFSSSDFFLPIFEKYQKELTSENARVSKLTELGKKSELLKSERQRVLKEIEILSDYCKSCKPPKSKKKRN</sequence>
<gene>
    <name evidence="1" type="ORF">JR347_08455</name>
</gene>
<name>A0A974WID0_9BACT</name>
<reference evidence="1" key="1">
    <citation type="submission" date="2021-02" db="EMBL/GenBank/DDBJ databases">
        <title>Fulvivirga sp. S481 isolated from sea water.</title>
        <authorList>
            <person name="Bae S.S."/>
            <person name="Baek K."/>
        </authorList>
    </citation>
    <scope>NUCLEOTIDE SEQUENCE</scope>
    <source>
        <strain evidence="1">S481</strain>
    </source>
</reference>
<evidence type="ECO:0000313" key="1">
    <source>
        <dbReference type="EMBL" id="QSE99104.1"/>
    </source>
</evidence>
<dbReference type="AlphaFoldDB" id="A0A974WID0"/>
<dbReference type="KEGG" id="fuv:JR347_08455"/>